<dbReference type="InterPro" id="IPR047951">
    <property type="entry name" value="Transpos_ISL3"/>
</dbReference>
<accession>A0A1I4UV43</accession>
<dbReference type="InterPro" id="IPR029261">
    <property type="entry name" value="Transposase_Znf"/>
</dbReference>
<evidence type="ECO:0000259" key="2">
    <source>
        <dbReference type="Pfam" id="PF14690"/>
    </source>
</evidence>
<dbReference type="PANTHER" id="PTHR33498:SF1">
    <property type="entry name" value="TRANSPOSASE FOR INSERTION SEQUENCE ELEMENT IS1557"/>
    <property type="match status" value="1"/>
</dbReference>
<protein>
    <submittedName>
        <fullName evidence="3">Helix-turn-helix domain of transposase family ISL3</fullName>
    </submittedName>
</protein>
<reference evidence="3 4" key="1">
    <citation type="submission" date="2016-10" db="EMBL/GenBank/DDBJ databases">
        <authorList>
            <person name="de Groot N.N."/>
        </authorList>
    </citation>
    <scope>NUCLEOTIDE SEQUENCE [LARGE SCALE GENOMIC DNA]</scope>
    <source>
        <strain evidence="3 4">ATCC 43154</strain>
    </source>
</reference>
<evidence type="ECO:0000259" key="1">
    <source>
        <dbReference type="Pfam" id="PF13542"/>
    </source>
</evidence>
<dbReference type="Pfam" id="PF14690">
    <property type="entry name" value="Zn_ribbon_ISL3"/>
    <property type="match status" value="1"/>
</dbReference>
<sequence length="175" mass="19290">MSIAVEALFTTALGLQAPWVVAKVDLDTAKRRIDFEVSCDAGKLPCPACGVNGQGIHDRVKRSWRHLDFFQFEAWLHAEVPRVDCSACGKTTQAEVPWARPGSGFTLLFEALALSLCQTLPAAQAAAQLRVRSKRLWRRIAHYVGIARRRDAMTGVRAVGIDETSLKATSNNWLS</sequence>
<evidence type="ECO:0000313" key="3">
    <source>
        <dbReference type="EMBL" id="SFM92842.1"/>
    </source>
</evidence>
<gene>
    <name evidence="3" type="ORF">SAMN02982985_05826</name>
</gene>
<evidence type="ECO:0000313" key="4">
    <source>
        <dbReference type="Proteomes" id="UP000199470"/>
    </source>
</evidence>
<dbReference type="Proteomes" id="UP000199470">
    <property type="component" value="Unassembled WGS sequence"/>
</dbReference>
<dbReference type="InterPro" id="IPR032877">
    <property type="entry name" value="Transposase_HTH"/>
</dbReference>
<dbReference type="AlphaFoldDB" id="A0A1I4UV43"/>
<dbReference type="EMBL" id="FOTW01000052">
    <property type="protein sequence ID" value="SFM92842.1"/>
    <property type="molecule type" value="Genomic_DNA"/>
</dbReference>
<proteinExistence type="predicted"/>
<name>A0A1I4UV43_9BURK</name>
<keyword evidence="4" id="KW-1185">Reference proteome</keyword>
<dbReference type="PANTHER" id="PTHR33498">
    <property type="entry name" value="TRANSPOSASE FOR INSERTION SEQUENCE ELEMENT IS1557"/>
    <property type="match status" value="1"/>
</dbReference>
<dbReference type="Pfam" id="PF13542">
    <property type="entry name" value="HTH_Tnp_ISL3"/>
    <property type="match status" value="1"/>
</dbReference>
<feature type="domain" description="Transposase IS204/IS1001/IS1096/IS1165 zinc-finger" evidence="2">
    <location>
        <begin position="46"/>
        <end position="88"/>
    </location>
</feature>
<dbReference type="STRING" id="758825.SAMN02982985_05826"/>
<organism evidence="3 4">
    <name type="scientific">Rugamonas rubra</name>
    <dbReference type="NCBI Taxonomy" id="758825"/>
    <lineage>
        <taxon>Bacteria</taxon>
        <taxon>Pseudomonadati</taxon>
        <taxon>Pseudomonadota</taxon>
        <taxon>Betaproteobacteria</taxon>
        <taxon>Burkholderiales</taxon>
        <taxon>Oxalobacteraceae</taxon>
        <taxon>Telluria group</taxon>
        <taxon>Rugamonas</taxon>
    </lineage>
</organism>
<feature type="domain" description="Transposase IS204/IS1001/IS1096/IS1165 helix-turn-helix" evidence="1">
    <location>
        <begin position="95"/>
        <end position="144"/>
    </location>
</feature>